<accession>A0AAV4GE82</accession>
<evidence type="ECO:0000256" key="1">
    <source>
        <dbReference type="SAM" id="MobiDB-lite"/>
    </source>
</evidence>
<sequence>MLDTGGERDPPPEGWAARILASTTQNHNLYSQQQQMLAYHNLAALAGYHGGDPHLGPLGASKTLLNVPGSPHIEAGKLPPKTATVPPLNHHTSPGSNAMASGSGATLRTSGFAAALRKLAHQAKDSTDDPGIKQTSSPPDRHSSRDMTSKLRNQGSSQLNFPSWPLSSAPVVTIAPTQTHPAHHQQHKSKSHERGVPLSLTGSSSFEQQHPLHYHHQSHHRDQHRSVSPNSKLDINREQNLSNRQSSLTSHPREDHWIKDGQDSRSSSRITPQAPISSPPTSNNYSLSNQALSNPSLASQALHGHGLTREAMELYARGINAYRPEDEALRLGLTGAGLPYGIDPAAYAAYAAAAAAYHPAILQQQAVLAAHSPYRFEDPLLLERYRFLQASSPYLAFPGLAGLSSLAGLGLHPALAAAAASGPPSQFSPGHLAPPELLQRYPHPYLGANAGQQHPLLDPLLDPRLAAAQAAMLERSRIEEEKARELKENERSPYDKKRVSAPGSNSSSRGREPGEREHTRQPSYENHNTESSAAQDLVRTRHLAEQRDSVRGHPHQPHRDKPPFLDTKVSSGEHGQKAHRAHENPRDSHVRHQSPRDSYTKYETSRNSHTGAFKPKLSPHNTYTHVIKPYDRVVDQQLSLGDSSIRHHDQEPSHHIHGRRLPIDGNVSPSLDKHKAQMLSPPIQRPWSSISSTSSSSHQNHHYHRHNADRHQQSTANKERSSSDFFRPFDDHIGKKDNDISSVSSAADSSRAEKDKEDPRVFGASSLPPSHHHSQMNSNISHGSHSSSLSANILSIPSVKVYPHHWQQSNTHDIPPEGLTFPKPLTSPASSTVVPPTSSASLTAPGGPPPLLPSLQLAGVVSDITPAEDLPPSNQLLPTISRCITDRIERFDFKSLARECTASDLSISSELHTSTDPSVSTRNSKYPVSKLDRRELALHLQKRRQSLGVDANISSFICSEEECGDEEEERMVARLTMISRASPIPLDTDPNKLNLLEYLGLTTCKRKRAIEVKKEQRRRRKLRLASLSPVRQNMDMTEVFDSSPVSLSSSTTALGADHSPSGKEQREQEDKENHEKKATFLAVLGLRALSHDRKNELSRQRKIRMHLARKNGFGLLKTKQNILEGDTQHSRYHLQQASQQDLEEAAARMDRHMAMWADKLREVDKRNQQ</sequence>
<feature type="region of interest" description="Disordered" evidence="1">
    <location>
        <begin position="1035"/>
        <end position="1075"/>
    </location>
</feature>
<feature type="region of interest" description="Disordered" evidence="1">
    <location>
        <begin position="644"/>
        <end position="788"/>
    </location>
</feature>
<feature type="compositionally biased region" description="Low complexity" evidence="1">
    <location>
        <begin position="688"/>
        <end position="697"/>
    </location>
</feature>
<feature type="compositionally biased region" description="Basic and acidic residues" evidence="1">
    <location>
        <begin position="122"/>
        <end position="131"/>
    </location>
</feature>
<dbReference type="Proteomes" id="UP000762676">
    <property type="component" value="Unassembled WGS sequence"/>
</dbReference>
<evidence type="ECO:0000259" key="2">
    <source>
        <dbReference type="Pfam" id="PF12540"/>
    </source>
</evidence>
<name>A0AAV4GE82_9GAST</name>
<keyword evidence="4" id="KW-1185">Reference proteome</keyword>
<feature type="compositionally biased region" description="Basic residues" evidence="1">
    <location>
        <begin position="181"/>
        <end position="191"/>
    </location>
</feature>
<feature type="compositionally biased region" description="Low complexity" evidence="1">
    <location>
        <begin position="777"/>
        <end position="788"/>
    </location>
</feature>
<feature type="region of interest" description="Disordered" evidence="1">
    <location>
        <begin position="479"/>
        <end position="621"/>
    </location>
</feature>
<dbReference type="AlphaFoldDB" id="A0AAV4GE82"/>
<feature type="compositionally biased region" description="Polar residues" evidence="1">
    <location>
        <begin position="150"/>
        <end position="161"/>
    </location>
</feature>
<dbReference type="Pfam" id="PF12540">
    <property type="entry name" value="DUF3736"/>
    <property type="match status" value="1"/>
</dbReference>
<evidence type="ECO:0000313" key="4">
    <source>
        <dbReference type="Proteomes" id="UP000762676"/>
    </source>
</evidence>
<feature type="compositionally biased region" description="Low complexity" evidence="1">
    <location>
        <begin position="824"/>
        <end position="845"/>
    </location>
</feature>
<dbReference type="EMBL" id="BMAT01008342">
    <property type="protein sequence ID" value="GFR82730.1"/>
    <property type="molecule type" value="Genomic_DNA"/>
</dbReference>
<evidence type="ECO:0000313" key="3">
    <source>
        <dbReference type="EMBL" id="GFR82730.1"/>
    </source>
</evidence>
<feature type="compositionally biased region" description="Polar residues" evidence="1">
    <location>
        <begin position="521"/>
        <end position="534"/>
    </location>
</feature>
<dbReference type="InterPro" id="IPR022207">
    <property type="entry name" value="GSE-like"/>
</dbReference>
<feature type="compositionally biased region" description="Basic residues" evidence="1">
    <location>
        <begin position="699"/>
        <end position="708"/>
    </location>
</feature>
<feature type="compositionally biased region" description="Basic and acidic residues" evidence="1">
    <location>
        <begin position="644"/>
        <end position="654"/>
    </location>
</feature>
<feature type="compositionally biased region" description="Basic and acidic residues" evidence="1">
    <location>
        <begin position="509"/>
        <end position="520"/>
    </location>
</feature>
<feature type="compositionally biased region" description="Basic and acidic residues" evidence="1">
    <location>
        <begin position="479"/>
        <end position="498"/>
    </location>
</feature>
<feature type="region of interest" description="Disordered" evidence="1">
    <location>
        <begin position="70"/>
        <end position="104"/>
    </location>
</feature>
<feature type="compositionally biased region" description="Basic and acidic residues" evidence="1">
    <location>
        <begin position="709"/>
        <end position="739"/>
    </location>
</feature>
<feature type="compositionally biased region" description="Polar residues" evidence="1">
    <location>
        <begin position="241"/>
        <end position="250"/>
    </location>
</feature>
<feature type="compositionally biased region" description="Basic and acidic residues" evidence="1">
    <location>
        <begin position="581"/>
        <end position="606"/>
    </location>
</feature>
<feature type="compositionally biased region" description="Polar residues" evidence="1">
    <location>
        <begin position="264"/>
        <end position="290"/>
    </location>
</feature>
<protein>
    <submittedName>
        <fullName evidence="3">Genetic suppressor element 1</fullName>
    </submittedName>
</protein>
<feature type="region of interest" description="Disordered" evidence="1">
    <location>
        <begin position="241"/>
        <end position="290"/>
    </location>
</feature>
<feature type="compositionally biased region" description="Basic and acidic residues" evidence="1">
    <location>
        <begin position="251"/>
        <end position="263"/>
    </location>
</feature>
<comment type="caution">
    <text evidence="3">The sequence shown here is derived from an EMBL/GenBank/DDBJ whole genome shotgun (WGS) entry which is preliminary data.</text>
</comment>
<feature type="compositionally biased region" description="Basic and acidic residues" evidence="1">
    <location>
        <begin position="538"/>
        <end position="563"/>
    </location>
</feature>
<reference evidence="3 4" key="1">
    <citation type="journal article" date="2021" name="Elife">
        <title>Chloroplast acquisition without the gene transfer in kleptoplastic sea slugs, Plakobranchus ocellatus.</title>
        <authorList>
            <person name="Maeda T."/>
            <person name="Takahashi S."/>
            <person name="Yoshida T."/>
            <person name="Shimamura S."/>
            <person name="Takaki Y."/>
            <person name="Nagai Y."/>
            <person name="Toyoda A."/>
            <person name="Suzuki Y."/>
            <person name="Arimoto A."/>
            <person name="Ishii H."/>
            <person name="Satoh N."/>
            <person name="Nishiyama T."/>
            <person name="Hasebe M."/>
            <person name="Maruyama T."/>
            <person name="Minagawa J."/>
            <person name="Obokata J."/>
            <person name="Shigenobu S."/>
        </authorList>
    </citation>
    <scope>NUCLEOTIDE SEQUENCE [LARGE SCALE GENOMIC DNA]</scope>
</reference>
<feature type="compositionally biased region" description="Basic and acidic residues" evidence="1">
    <location>
        <begin position="1060"/>
        <end position="1075"/>
    </location>
</feature>
<feature type="region of interest" description="Disordered" evidence="1">
    <location>
        <begin position="120"/>
        <end position="164"/>
    </location>
</feature>
<proteinExistence type="predicted"/>
<gene>
    <name evidence="3" type="ORF">ElyMa_004106300</name>
</gene>
<feature type="region of interest" description="Disordered" evidence="1">
    <location>
        <begin position="178"/>
        <end position="204"/>
    </location>
</feature>
<feature type="compositionally biased region" description="Basic and acidic residues" evidence="1">
    <location>
        <begin position="139"/>
        <end position="149"/>
    </location>
</feature>
<feature type="compositionally biased region" description="Basic and acidic residues" evidence="1">
    <location>
        <begin position="750"/>
        <end position="760"/>
    </location>
</feature>
<feature type="region of interest" description="Disordered" evidence="1">
    <location>
        <begin position="808"/>
        <end position="850"/>
    </location>
</feature>
<organism evidence="3 4">
    <name type="scientific">Elysia marginata</name>
    <dbReference type="NCBI Taxonomy" id="1093978"/>
    <lineage>
        <taxon>Eukaryota</taxon>
        <taxon>Metazoa</taxon>
        <taxon>Spiralia</taxon>
        <taxon>Lophotrochozoa</taxon>
        <taxon>Mollusca</taxon>
        <taxon>Gastropoda</taxon>
        <taxon>Heterobranchia</taxon>
        <taxon>Euthyneura</taxon>
        <taxon>Panpulmonata</taxon>
        <taxon>Sacoglossa</taxon>
        <taxon>Placobranchoidea</taxon>
        <taxon>Plakobranchidae</taxon>
        <taxon>Elysia</taxon>
    </lineage>
</organism>
<feature type="domain" description="Genetic suppressor element-like" evidence="2">
    <location>
        <begin position="959"/>
        <end position="1086"/>
    </location>
</feature>
<feature type="compositionally biased region" description="Polar residues" evidence="1">
    <location>
        <begin position="90"/>
        <end position="104"/>
    </location>
</feature>